<dbReference type="EMBL" id="JAWJZB010000002">
    <property type="protein sequence ID" value="MDV5087535.1"/>
    <property type="molecule type" value="Genomic_DNA"/>
</dbReference>
<feature type="transmembrane region" description="Helical" evidence="2">
    <location>
        <begin position="30"/>
        <end position="47"/>
    </location>
</feature>
<name>A0ABU3Z6I2_9FIRM</name>
<reference evidence="3 4" key="1">
    <citation type="submission" date="2023-10" db="EMBL/GenBank/DDBJ databases">
        <title>Veillonella sp. nov., isolated from a pig farm feces dump.</title>
        <authorList>
            <person name="Chang Y.-H."/>
        </authorList>
    </citation>
    <scope>NUCLEOTIDE SEQUENCE [LARGE SCALE GENOMIC DNA]</scope>
    <source>
        <strain evidence="3 4">YH-vei2233</strain>
    </source>
</reference>
<keyword evidence="4" id="KW-1185">Reference proteome</keyword>
<dbReference type="Proteomes" id="UP001272515">
    <property type="component" value="Unassembled WGS sequence"/>
</dbReference>
<keyword evidence="2" id="KW-0812">Transmembrane</keyword>
<sequence length="76" mass="8992">MKKLNRILSIIAFVYLAYHMYTYGVTTFNAVVMALFIVSLGADYLRYKRDAKVAELEKKALEKKEKSYNRRHKNKQ</sequence>
<comment type="caution">
    <text evidence="3">The sequence shown here is derived from an EMBL/GenBank/DDBJ whole genome shotgun (WGS) entry which is preliminary data.</text>
</comment>
<evidence type="ECO:0000256" key="1">
    <source>
        <dbReference type="SAM" id="Coils"/>
    </source>
</evidence>
<gene>
    <name evidence="3" type="ORF">RVY80_01535</name>
</gene>
<accession>A0ABU3Z6I2</accession>
<evidence type="ECO:0000256" key="2">
    <source>
        <dbReference type="SAM" id="Phobius"/>
    </source>
</evidence>
<dbReference type="RefSeq" id="WP_295187438.1">
    <property type="nucleotide sequence ID" value="NZ_JAWJZA010000011.1"/>
</dbReference>
<proteinExistence type="predicted"/>
<keyword evidence="1" id="KW-0175">Coiled coil</keyword>
<keyword evidence="2" id="KW-0472">Membrane</keyword>
<keyword evidence="2" id="KW-1133">Transmembrane helix</keyword>
<evidence type="ECO:0000313" key="3">
    <source>
        <dbReference type="EMBL" id="MDV5087535.1"/>
    </source>
</evidence>
<feature type="coiled-coil region" evidence="1">
    <location>
        <begin position="44"/>
        <end position="71"/>
    </location>
</feature>
<evidence type="ECO:0000313" key="4">
    <source>
        <dbReference type="Proteomes" id="UP001272515"/>
    </source>
</evidence>
<protein>
    <submittedName>
        <fullName evidence="3">Uncharacterized protein</fullName>
    </submittedName>
</protein>
<organism evidence="3 4">
    <name type="scientific">Veillonella absiana</name>
    <dbReference type="NCBI Taxonomy" id="3079305"/>
    <lineage>
        <taxon>Bacteria</taxon>
        <taxon>Bacillati</taxon>
        <taxon>Bacillota</taxon>
        <taxon>Negativicutes</taxon>
        <taxon>Veillonellales</taxon>
        <taxon>Veillonellaceae</taxon>
        <taxon>Veillonella</taxon>
    </lineage>
</organism>